<organism evidence="6 7">
    <name type="scientific">Francisella frigiditurris</name>
    <dbReference type="NCBI Taxonomy" id="1542390"/>
    <lineage>
        <taxon>Bacteria</taxon>
        <taxon>Pseudomonadati</taxon>
        <taxon>Pseudomonadota</taxon>
        <taxon>Gammaproteobacteria</taxon>
        <taxon>Thiotrichales</taxon>
        <taxon>Francisellaceae</taxon>
        <taxon>Francisella</taxon>
    </lineage>
</organism>
<reference evidence="7" key="1">
    <citation type="submission" date="2014-10" db="EMBL/GenBank/DDBJ databases">
        <authorList>
            <person name="Kuske C.R."/>
            <person name="Challacombe J.F."/>
            <person name="Daligault H.E."/>
            <person name="Davenport K.W."/>
            <person name="Johnson S.L."/>
            <person name="Siddaramappa S."/>
            <person name="Petersen J.M."/>
        </authorList>
    </citation>
    <scope>NUCLEOTIDE SEQUENCE [LARGE SCALE GENOMIC DNA]</scope>
    <source>
        <strain evidence="7">CA97-1460</strain>
    </source>
</reference>
<evidence type="ECO:0000256" key="5">
    <source>
        <dbReference type="RuleBase" id="RU362118"/>
    </source>
</evidence>
<dbReference type="KEGG" id="frc:KX01_525"/>
<evidence type="ECO:0000256" key="3">
    <source>
        <dbReference type="ARBA" id="ARBA00022898"/>
    </source>
</evidence>
<evidence type="ECO:0000256" key="4">
    <source>
        <dbReference type="PIRSR" id="PIRSR001434-2"/>
    </source>
</evidence>
<dbReference type="Gene3D" id="3.90.1150.10">
    <property type="entry name" value="Aspartate Aminotransferase, domain 1"/>
    <property type="match status" value="1"/>
</dbReference>
<protein>
    <submittedName>
        <fullName evidence="6">Cystathionine beta-lyase</fullName>
        <ecNumber evidence="6">4.4.1.8</ecNumber>
    </submittedName>
</protein>
<dbReference type="GO" id="GO:0004123">
    <property type="term" value="F:cystathionine gamma-lyase activity"/>
    <property type="evidence" value="ECO:0007669"/>
    <property type="project" value="TreeGrafter"/>
</dbReference>
<dbReference type="STRING" id="1542390.KX01_525"/>
<dbReference type="FunFam" id="3.90.1150.10:FF:000033">
    <property type="entry name" value="Cystathionine gamma-synthase"/>
    <property type="match status" value="1"/>
</dbReference>
<dbReference type="GO" id="GO:0003962">
    <property type="term" value="F:cystathionine gamma-synthase activity"/>
    <property type="evidence" value="ECO:0007669"/>
    <property type="project" value="TreeGrafter"/>
</dbReference>
<dbReference type="Proteomes" id="UP000182521">
    <property type="component" value="Chromosome"/>
</dbReference>
<dbReference type="FunFam" id="3.40.640.10:FF:000009">
    <property type="entry name" value="Cystathionine gamma-synthase homolog"/>
    <property type="match status" value="1"/>
</dbReference>
<dbReference type="PIRSF" id="PIRSF001434">
    <property type="entry name" value="CGS"/>
    <property type="match status" value="1"/>
</dbReference>
<dbReference type="InterPro" id="IPR000277">
    <property type="entry name" value="Cys/Met-Metab_PyrdxlP-dep_enz"/>
</dbReference>
<evidence type="ECO:0000313" key="6">
    <source>
        <dbReference type="EMBL" id="APC96224.1"/>
    </source>
</evidence>
<keyword evidence="7" id="KW-1185">Reference proteome</keyword>
<dbReference type="CDD" id="cd00614">
    <property type="entry name" value="CGS_like"/>
    <property type="match status" value="1"/>
</dbReference>
<proteinExistence type="inferred from homology"/>
<evidence type="ECO:0000256" key="2">
    <source>
        <dbReference type="ARBA" id="ARBA00009077"/>
    </source>
</evidence>
<sequence length="395" mass="43404">MTIQKAHFETLSVHAGNPGEDSTGAIMTPIYTTSIYRQETPGEYKAFEYGRCGNPSRFKYENAVAELEKGKAAFAFASGMAAINAVADILDVNSHIIAFDAIYGGTYRLFEEVKKKTSGLSVTYLDFNDLDQLENSVQENTRIVWIESPSNPLLKVLDIGEISKFCKKHDLLLAVDNTFASPYNQTPISLGADIVVHSASKYINGHSDVIGGIVVVKDDPELIEKIKFIQVSGGAVASPFDSFLAARGLKTLALRMQKHNDNALRLAKWLSKHDLVKEVNYPGLESSSTYEIAKKQMKGFGGIISLELNGDINTAKRFLEALKLFFITVSVGGVESLSSIPALMSHSSMPREARLKYGITDTLVRLSIGIENAEDLINDLDQSLEKARGELAWNW</sequence>
<dbReference type="RefSeq" id="WP_071663505.1">
    <property type="nucleotide sequence ID" value="NZ_CP009654.1"/>
</dbReference>
<dbReference type="InterPro" id="IPR015424">
    <property type="entry name" value="PyrdxlP-dep_Trfase"/>
</dbReference>
<dbReference type="EMBL" id="CP009654">
    <property type="protein sequence ID" value="APC96224.1"/>
    <property type="molecule type" value="Genomic_DNA"/>
</dbReference>
<name>A0A1J0KR46_9GAMM</name>
<dbReference type="Gene3D" id="3.40.640.10">
    <property type="entry name" value="Type I PLP-dependent aspartate aminotransferase-like (Major domain)"/>
    <property type="match status" value="1"/>
</dbReference>
<dbReference type="InterPro" id="IPR015422">
    <property type="entry name" value="PyrdxlP-dep_Trfase_small"/>
</dbReference>
<dbReference type="GO" id="GO:0009086">
    <property type="term" value="P:methionine biosynthetic process"/>
    <property type="evidence" value="ECO:0007669"/>
    <property type="project" value="UniProtKB-ARBA"/>
</dbReference>
<keyword evidence="3 4" id="KW-0663">Pyridoxal phosphate</keyword>
<accession>A0A1J0KR46</accession>
<dbReference type="GO" id="GO:0019343">
    <property type="term" value="P:cysteine biosynthetic process via cystathionine"/>
    <property type="evidence" value="ECO:0007669"/>
    <property type="project" value="TreeGrafter"/>
</dbReference>
<dbReference type="SUPFAM" id="SSF53383">
    <property type="entry name" value="PLP-dependent transferases"/>
    <property type="match status" value="1"/>
</dbReference>
<comment type="similarity">
    <text evidence="2 5">Belongs to the trans-sulfuration enzymes family.</text>
</comment>
<keyword evidence="6" id="KW-0456">Lyase</keyword>
<dbReference type="EC" id="4.4.1.8" evidence="6"/>
<dbReference type="OrthoDB" id="9805807at2"/>
<feature type="modified residue" description="N6-(pyridoxal phosphate)lysine" evidence="4">
    <location>
        <position position="201"/>
    </location>
</feature>
<dbReference type="Pfam" id="PF01053">
    <property type="entry name" value="Cys_Met_Meta_PP"/>
    <property type="match status" value="1"/>
</dbReference>
<evidence type="ECO:0000313" key="7">
    <source>
        <dbReference type="Proteomes" id="UP000182521"/>
    </source>
</evidence>
<dbReference type="AlphaFoldDB" id="A0A1J0KR46"/>
<dbReference type="GO" id="GO:0030170">
    <property type="term" value="F:pyridoxal phosphate binding"/>
    <property type="evidence" value="ECO:0007669"/>
    <property type="project" value="InterPro"/>
</dbReference>
<dbReference type="GO" id="GO:0019346">
    <property type="term" value="P:transsulfuration"/>
    <property type="evidence" value="ECO:0007669"/>
    <property type="project" value="InterPro"/>
</dbReference>
<dbReference type="PANTHER" id="PTHR11808">
    <property type="entry name" value="TRANS-SULFURATION ENZYME FAMILY MEMBER"/>
    <property type="match status" value="1"/>
</dbReference>
<dbReference type="GO" id="GO:0005737">
    <property type="term" value="C:cytoplasm"/>
    <property type="evidence" value="ECO:0007669"/>
    <property type="project" value="TreeGrafter"/>
</dbReference>
<comment type="cofactor">
    <cofactor evidence="1 5">
        <name>pyridoxal 5'-phosphate</name>
        <dbReference type="ChEBI" id="CHEBI:597326"/>
    </cofactor>
</comment>
<gene>
    <name evidence="6" type="primary">metC</name>
    <name evidence="6" type="ORF">KX01_525</name>
</gene>
<evidence type="ECO:0000256" key="1">
    <source>
        <dbReference type="ARBA" id="ARBA00001933"/>
    </source>
</evidence>
<dbReference type="InterPro" id="IPR015421">
    <property type="entry name" value="PyrdxlP-dep_Trfase_major"/>
</dbReference>
<dbReference type="PANTHER" id="PTHR11808:SF15">
    <property type="entry name" value="CYSTATHIONINE GAMMA-LYASE"/>
    <property type="match status" value="1"/>
</dbReference>